<feature type="region of interest" description="Disordered" evidence="1">
    <location>
        <begin position="1"/>
        <end position="24"/>
    </location>
</feature>
<proteinExistence type="predicted"/>
<dbReference type="RefSeq" id="WP_012830838.1">
    <property type="nucleotide sequence ID" value="NC_013440.1"/>
</dbReference>
<gene>
    <name evidence="2" type="ordered locus">Hoch_5769</name>
</gene>
<organism evidence="2 3">
    <name type="scientific">Haliangium ochraceum (strain DSM 14365 / JCM 11303 / SMP-2)</name>
    <dbReference type="NCBI Taxonomy" id="502025"/>
    <lineage>
        <taxon>Bacteria</taxon>
        <taxon>Pseudomonadati</taxon>
        <taxon>Myxococcota</taxon>
        <taxon>Polyangia</taxon>
        <taxon>Haliangiales</taxon>
        <taxon>Kofleriaceae</taxon>
        <taxon>Haliangium</taxon>
    </lineage>
</organism>
<dbReference type="EMBL" id="CP001804">
    <property type="protein sequence ID" value="ACY18246.1"/>
    <property type="molecule type" value="Genomic_DNA"/>
</dbReference>
<dbReference type="Proteomes" id="UP000001880">
    <property type="component" value="Chromosome"/>
</dbReference>
<evidence type="ECO:0000256" key="1">
    <source>
        <dbReference type="SAM" id="MobiDB-lite"/>
    </source>
</evidence>
<dbReference type="HOGENOM" id="CLU_1967489_0_0_7"/>
<accession>D0LHA1</accession>
<evidence type="ECO:0000313" key="2">
    <source>
        <dbReference type="EMBL" id="ACY18246.1"/>
    </source>
</evidence>
<feature type="region of interest" description="Disordered" evidence="1">
    <location>
        <begin position="103"/>
        <end position="127"/>
    </location>
</feature>
<keyword evidence="3" id="KW-1185">Reference proteome</keyword>
<reference evidence="2 3" key="1">
    <citation type="journal article" date="2010" name="Stand. Genomic Sci.">
        <title>Complete genome sequence of Haliangium ochraceum type strain (SMP-2).</title>
        <authorList>
            <consortium name="US DOE Joint Genome Institute (JGI-PGF)"/>
            <person name="Ivanova N."/>
            <person name="Daum C."/>
            <person name="Lang E."/>
            <person name="Abt B."/>
            <person name="Kopitz M."/>
            <person name="Saunders E."/>
            <person name="Lapidus A."/>
            <person name="Lucas S."/>
            <person name="Glavina Del Rio T."/>
            <person name="Nolan M."/>
            <person name="Tice H."/>
            <person name="Copeland A."/>
            <person name="Cheng J.F."/>
            <person name="Chen F."/>
            <person name="Bruce D."/>
            <person name="Goodwin L."/>
            <person name="Pitluck S."/>
            <person name="Mavromatis K."/>
            <person name="Pati A."/>
            <person name="Mikhailova N."/>
            <person name="Chen A."/>
            <person name="Palaniappan K."/>
            <person name="Land M."/>
            <person name="Hauser L."/>
            <person name="Chang Y.J."/>
            <person name="Jeffries C.D."/>
            <person name="Detter J.C."/>
            <person name="Brettin T."/>
            <person name="Rohde M."/>
            <person name="Goker M."/>
            <person name="Bristow J."/>
            <person name="Markowitz V."/>
            <person name="Eisen J.A."/>
            <person name="Hugenholtz P."/>
            <person name="Kyrpides N.C."/>
            <person name="Klenk H.P."/>
        </authorList>
    </citation>
    <scope>NUCLEOTIDE SEQUENCE [LARGE SCALE GENOMIC DNA]</scope>
    <source>
        <strain evidence="3">DSM 14365 / CIP 107738 / JCM 11303 / AJ 13395 / SMP-2</strain>
    </source>
</reference>
<sequence length="127" mass="13593">MSDHAQPTTASPTGDAGLHPQEGARFLFERASQSDDRGEAVYRAAIATPEQRFDYRITMRIDGSCERAAADAGAGEGAGGGARAPEDLEAKLDTIARLIARGAAGKQRDELPPWPHRVLRWRGPGRG</sequence>
<name>D0LHA1_HALO1</name>
<protein>
    <submittedName>
        <fullName evidence="2">Uncharacterized protein</fullName>
    </submittedName>
</protein>
<dbReference type="KEGG" id="hoh:Hoch_5769"/>
<evidence type="ECO:0000313" key="3">
    <source>
        <dbReference type="Proteomes" id="UP000001880"/>
    </source>
</evidence>
<feature type="compositionally biased region" description="Polar residues" evidence="1">
    <location>
        <begin position="1"/>
        <end position="12"/>
    </location>
</feature>
<dbReference type="AlphaFoldDB" id="D0LHA1"/>
<feature type="compositionally biased region" description="Basic residues" evidence="1">
    <location>
        <begin position="117"/>
        <end position="127"/>
    </location>
</feature>